<evidence type="ECO:0000256" key="2">
    <source>
        <dbReference type="SAM" id="Phobius"/>
    </source>
</evidence>
<dbReference type="InterPro" id="IPR005123">
    <property type="entry name" value="Oxoglu/Fe-dep_dioxygenase_dom"/>
</dbReference>
<dbReference type="Gene3D" id="2.60.120.330">
    <property type="entry name" value="B-lactam Antibiotic, Isopenicillin N Synthase, Chain"/>
    <property type="match status" value="1"/>
</dbReference>
<dbReference type="InterPro" id="IPR026992">
    <property type="entry name" value="DIOX_N"/>
</dbReference>
<keyword evidence="2" id="KW-0472">Membrane</keyword>
<keyword evidence="1" id="KW-0479">Metal-binding</keyword>
<keyword evidence="1" id="KW-0560">Oxidoreductase</keyword>
<evidence type="ECO:0000313" key="4">
    <source>
        <dbReference type="EMBL" id="KAL1521306.1"/>
    </source>
</evidence>
<sequence>MVPRIDISRFAHGNTEERAEVAAAFDKAFCSVGFCLLVGIEEWLPPHVIQNARAAAHRFFLSSPQAKRRAYLDGVVGYLPPGAENVSSSAGTPSASPDPVESLNLPGYQERGSEWQARLEGCDCPWEKAPWLPEDLTRPLAEYWRGATSLMLLLMSLSELALDLPPGYFDKSFERPGTLLRIAWYPPQAPGEETAQPQLRYGEHTDFDGFTLLQREGDSADNPGLEIETAGGEWMAVDSSPGTLTINIGDLLQRWTNRRWRATMHRVAKPAPGSVASTQGRLSVVYFTGPHPETLVECLPFPKCVSASCPPKYAPITALDHVLQKMRAATECTEMNSRHYTSRGISVGIALGTLFTAGVVAFSYGVLRFRRR</sequence>
<feature type="transmembrane region" description="Helical" evidence="2">
    <location>
        <begin position="345"/>
        <end position="367"/>
    </location>
</feature>
<dbReference type="GO" id="GO:0016491">
    <property type="term" value="F:oxidoreductase activity"/>
    <property type="evidence" value="ECO:0007669"/>
    <property type="project" value="UniProtKB-KW"/>
</dbReference>
<evidence type="ECO:0000313" key="5">
    <source>
        <dbReference type="Proteomes" id="UP001515480"/>
    </source>
</evidence>
<dbReference type="Proteomes" id="UP001515480">
    <property type="component" value="Unassembled WGS sequence"/>
</dbReference>
<gene>
    <name evidence="4" type="ORF">AB1Y20_020975</name>
</gene>
<keyword evidence="5" id="KW-1185">Reference proteome</keyword>
<feature type="domain" description="Fe2OG dioxygenase" evidence="3">
    <location>
        <begin position="175"/>
        <end position="290"/>
    </location>
</feature>
<dbReference type="InterPro" id="IPR044861">
    <property type="entry name" value="IPNS-like_FE2OG_OXY"/>
</dbReference>
<organism evidence="4 5">
    <name type="scientific">Prymnesium parvum</name>
    <name type="common">Toxic golden alga</name>
    <dbReference type="NCBI Taxonomy" id="97485"/>
    <lineage>
        <taxon>Eukaryota</taxon>
        <taxon>Haptista</taxon>
        <taxon>Haptophyta</taxon>
        <taxon>Prymnesiophyceae</taxon>
        <taxon>Prymnesiales</taxon>
        <taxon>Prymnesiaceae</taxon>
        <taxon>Prymnesium</taxon>
    </lineage>
</organism>
<dbReference type="InterPro" id="IPR027443">
    <property type="entry name" value="IPNS-like_sf"/>
</dbReference>
<dbReference type="AlphaFoldDB" id="A0AB34JIS5"/>
<dbReference type="InterPro" id="IPR050231">
    <property type="entry name" value="Iron_ascorbate_oxido_reductase"/>
</dbReference>
<dbReference type="EMBL" id="JBGBPQ010000007">
    <property type="protein sequence ID" value="KAL1521306.1"/>
    <property type="molecule type" value="Genomic_DNA"/>
</dbReference>
<dbReference type="PROSITE" id="PS51471">
    <property type="entry name" value="FE2OG_OXY"/>
    <property type="match status" value="1"/>
</dbReference>
<dbReference type="PANTHER" id="PTHR47990">
    <property type="entry name" value="2-OXOGLUTARATE (2OG) AND FE(II)-DEPENDENT OXYGENASE SUPERFAMILY PROTEIN-RELATED"/>
    <property type="match status" value="1"/>
</dbReference>
<dbReference type="Pfam" id="PF14226">
    <property type="entry name" value="DIOX_N"/>
    <property type="match status" value="1"/>
</dbReference>
<name>A0AB34JIS5_PRYPA</name>
<dbReference type="SUPFAM" id="SSF51197">
    <property type="entry name" value="Clavaminate synthase-like"/>
    <property type="match status" value="1"/>
</dbReference>
<keyword evidence="2" id="KW-1133">Transmembrane helix</keyword>
<dbReference type="Pfam" id="PF03171">
    <property type="entry name" value="2OG-FeII_Oxy"/>
    <property type="match status" value="1"/>
</dbReference>
<reference evidence="4 5" key="1">
    <citation type="journal article" date="2024" name="Science">
        <title>Giant polyketide synthase enzymes in the biosynthesis of giant marine polyether toxins.</title>
        <authorList>
            <person name="Fallon T.R."/>
            <person name="Shende V.V."/>
            <person name="Wierzbicki I.H."/>
            <person name="Pendleton A.L."/>
            <person name="Watervoot N.F."/>
            <person name="Auber R.P."/>
            <person name="Gonzalez D.J."/>
            <person name="Wisecaver J.H."/>
            <person name="Moore B.S."/>
        </authorList>
    </citation>
    <scope>NUCLEOTIDE SEQUENCE [LARGE SCALE GENOMIC DNA]</scope>
    <source>
        <strain evidence="4 5">12B1</strain>
    </source>
</reference>
<comment type="caution">
    <text evidence="4">The sequence shown here is derived from an EMBL/GenBank/DDBJ whole genome shotgun (WGS) entry which is preliminary data.</text>
</comment>
<protein>
    <recommendedName>
        <fullName evidence="3">Fe2OG dioxygenase domain-containing protein</fullName>
    </recommendedName>
</protein>
<evidence type="ECO:0000256" key="1">
    <source>
        <dbReference type="RuleBase" id="RU003682"/>
    </source>
</evidence>
<keyword evidence="2" id="KW-0812">Transmembrane</keyword>
<proteinExistence type="inferred from homology"/>
<comment type="similarity">
    <text evidence="1">Belongs to the iron/ascorbate-dependent oxidoreductase family.</text>
</comment>
<dbReference type="GO" id="GO:0046872">
    <property type="term" value="F:metal ion binding"/>
    <property type="evidence" value="ECO:0007669"/>
    <property type="project" value="UniProtKB-KW"/>
</dbReference>
<keyword evidence="1" id="KW-0408">Iron</keyword>
<evidence type="ECO:0000259" key="3">
    <source>
        <dbReference type="PROSITE" id="PS51471"/>
    </source>
</evidence>
<accession>A0AB34JIS5</accession>